<gene>
    <name evidence="2" type="ORF">BDZ83DRAFT_237369</name>
</gene>
<dbReference type="EMBL" id="JAHMHS010000029">
    <property type="protein sequence ID" value="KAK1726822.1"/>
    <property type="molecule type" value="Genomic_DNA"/>
</dbReference>
<organism evidence="2 3">
    <name type="scientific">Glomerella acutata</name>
    <name type="common">Colletotrichum acutatum</name>
    <dbReference type="NCBI Taxonomy" id="27357"/>
    <lineage>
        <taxon>Eukaryota</taxon>
        <taxon>Fungi</taxon>
        <taxon>Dikarya</taxon>
        <taxon>Ascomycota</taxon>
        <taxon>Pezizomycotina</taxon>
        <taxon>Sordariomycetes</taxon>
        <taxon>Hypocreomycetidae</taxon>
        <taxon>Glomerellales</taxon>
        <taxon>Glomerellaceae</taxon>
        <taxon>Colletotrichum</taxon>
        <taxon>Colletotrichum acutatum species complex</taxon>
    </lineage>
</organism>
<evidence type="ECO:0000313" key="3">
    <source>
        <dbReference type="Proteomes" id="UP001244207"/>
    </source>
</evidence>
<evidence type="ECO:0000313" key="2">
    <source>
        <dbReference type="EMBL" id="KAK1726822.1"/>
    </source>
</evidence>
<comment type="caution">
    <text evidence="2">The sequence shown here is derived from an EMBL/GenBank/DDBJ whole genome shotgun (WGS) entry which is preliminary data.</text>
</comment>
<dbReference type="RefSeq" id="XP_060366877.1">
    <property type="nucleotide sequence ID" value="XM_060501850.1"/>
</dbReference>
<keyword evidence="3" id="KW-1185">Reference proteome</keyword>
<accession>A0AAD8XGX5</accession>
<dbReference type="Proteomes" id="UP001244207">
    <property type="component" value="Unassembled WGS sequence"/>
</dbReference>
<sequence length="102" mass="11741">MPTRHKACTNHKKHPSQSEEQHHQKTWMIPASQGNSINHPTKKRLKNIRRTGSNHVCKYTSIISSHFTRVNPSEWFSTAHIVQRISPSLKALDLSKIQGPKR</sequence>
<proteinExistence type="predicted"/>
<feature type="region of interest" description="Disordered" evidence="1">
    <location>
        <begin position="1"/>
        <end position="40"/>
    </location>
</feature>
<reference evidence="2" key="1">
    <citation type="submission" date="2021-12" db="EMBL/GenBank/DDBJ databases">
        <title>Comparative genomics, transcriptomics and evolutionary studies reveal genomic signatures of adaptation to plant cell wall in hemibiotrophic fungi.</title>
        <authorList>
            <consortium name="DOE Joint Genome Institute"/>
            <person name="Baroncelli R."/>
            <person name="Diaz J.F."/>
            <person name="Benocci T."/>
            <person name="Peng M."/>
            <person name="Battaglia E."/>
            <person name="Haridas S."/>
            <person name="Andreopoulos W."/>
            <person name="Labutti K."/>
            <person name="Pangilinan J."/>
            <person name="Floch G.L."/>
            <person name="Makela M.R."/>
            <person name="Henrissat B."/>
            <person name="Grigoriev I.V."/>
            <person name="Crouch J.A."/>
            <person name="De Vries R.P."/>
            <person name="Sukno S.A."/>
            <person name="Thon M.R."/>
        </authorList>
    </citation>
    <scope>NUCLEOTIDE SEQUENCE</scope>
    <source>
        <strain evidence="2">CBS 112980</strain>
    </source>
</reference>
<dbReference type="AlphaFoldDB" id="A0AAD8XGX5"/>
<dbReference type="GeneID" id="85385749"/>
<evidence type="ECO:0000256" key="1">
    <source>
        <dbReference type="SAM" id="MobiDB-lite"/>
    </source>
</evidence>
<protein>
    <submittedName>
        <fullName evidence="2">Uncharacterized protein</fullName>
    </submittedName>
</protein>
<feature type="compositionally biased region" description="Basic residues" evidence="1">
    <location>
        <begin position="1"/>
        <end position="15"/>
    </location>
</feature>
<name>A0AAD8XGX5_GLOAC</name>